<gene>
    <name evidence="7" type="primary">nanE</name>
    <name evidence="8" type="ORF">JZO67_000395</name>
</gene>
<dbReference type="InterPro" id="IPR007260">
    <property type="entry name" value="NanE"/>
</dbReference>
<keyword evidence="9" id="KW-1185">Reference proteome</keyword>
<dbReference type="InterPro" id="IPR013785">
    <property type="entry name" value="Aldolase_TIM"/>
</dbReference>
<evidence type="ECO:0000256" key="2">
    <source>
        <dbReference type="ARBA" id="ARBA00002147"/>
    </source>
</evidence>
<dbReference type="EMBL" id="JAFREL020000001">
    <property type="protein sequence ID" value="MEO1768484.1"/>
    <property type="molecule type" value="Genomic_DNA"/>
</dbReference>
<sequence length="227" mass="24642">MELEKLRGQVIVSCQALENEPLYSSFIMSKMALAAKEGGAAGIRANSVADITAIKQEVDLPVIGLIKRDYSDSAVYITPTIREVEELLTTSAEIVALDATKQERPNREQLPDLLAQIQEAGRLAMADVSTLEEAVAADKMGFDLVSTTLAGYTAYSRKTETPDFELLAEIIQQVKAPVIMEGHTDQPEQVTKALELGSFAVVVGSIITRPQVITQKYVAAAKKFQAE</sequence>
<proteinExistence type="inferred from homology"/>
<evidence type="ECO:0000256" key="5">
    <source>
        <dbReference type="ARBA" id="ARBA00023235"/>
    </source>
</evidence>
<dbReference type="SUPFAM" id="SSF51366">
    <property type="entry name" value="Ribulose-phoshate binding barrel"/>
    <property type="match status" value="1"/>
</dbReference>
<comment type="pathway">
    <text evidence="3 7">Amino-sugar metabolism; N-acetylneuraminate degradation; D-fructose 6-phosphate from N-acetylneuraminate: step 3/5.</text>
</comment>
<evidence type="ECO:0000256" key="3">
    <source>
        <dbReference type="ARBA" id="ARBA00005081"/>
    </source>
</evidence>
<evidence type="ECO:0000313" key="9">
    <source>
        <dbReference type="Proteomes" id="UP000664357"/>
    </source>
</evidence>
<keyword evidence="6 7" id="KW-0119">Carbohydrate metabolism</keyword>
<dbReference type="InterPro" id="IPR011060">
    <property type="entry name" value="RibuloseP-bd_barrel"/>
</dbReference>
<evidence type="ECO:0000256" key="6">
    <source>
        <dbReference type="ARBA" id="ARBA00023277"/>
    </source>
</evidence>
<organism evidence="8 9">
    <name type="scientific">Candidatus Enterococcus ferrettii</name>
    <dbReference type="NCBI Taxonomy" id="2815324"/>
    <lineage>
        <taxon>Bacteria</taxon>
        <taxon>Bacillati</taxon>
        <taxon>Bacillota</taxon>
        <taxon>Bacilli</taxon>
        <taxon>Lactobacillales</taxon>
        <taxon>Enterococcaceae</taxon>
        <taxon>Enterococcus</taxon>
    </lineage>
</organism>
<dbReference type="PANTHER" id="PTHR36204:SF1">
    <property type="entry name" value="N-ACETYLMANNOSAMINE-6-PHOSPHATE 2-EPIMERASE-RELATED"/>
    <property type="match status" value="1"/>
</dbReference>
<name>A0ABV0EIT4_9ENTE</name>
<comment type="similarity">
    <text evidence="4 7">Belongs to the NanE family.</text>
</comment>
<dbReference type="PANTHER" id="PTHR36204">
    <property type="entry name" value="N-ACETYLMANNOSAMINE-6-PHOSPHATE 2-EPIMERASE-RELATED"/>
    <property type="match status" value="1"/>
</dbReference>
<dbReference type="Proteomes" id="UP000664357">
    <property type="component" value="Unassembled WGS sequence"/>
</dbReference>
<comment type="function">
    <text evidence="2 7">Converts N-acetylmannosamine-6-phosphate (ManNAc-6-P) to N-acetylglucosamine-6-phosphate (GlcNAc-6-P).</text>
</comment>
<dbReference type="CDD" id="cd04729">
    <property type="entry name" value="NanE"/>
    <property type="match status" value="1"/>
</dbReference>
<evidence type="ECO:0000256" key="4">
    <source>
        <dbReference type="ARBA" id="ARBA00007439"/>
    </source>
</evidence>
<comment type="caution">
    <text evidence="8">The sequence shown here is derived from an EMBL/GenBank/DDBJ whole genome shotgun (WGS) entry which is preliminary data.</text>
</comment>
<evidence type="ECO:0000313" key="8">
    <source>
        <dbReference type="EMBL" id="MEO1768484.1"/>
    </source>
</evidence>
<dbReference type="Pfam" id="PF04131">
    <property type="entry name" value="NanE"/>
    <property type="match status" value="1"/>
</dbReference>
<protein>
    <recommendedName>
        <fullName evidence="7">Putative N-acetylmannosamine-6-phosphate 2-epimerase</fullName>
        <ecNumber evidence="7">5.1.3.9</ecNumber>
    </recommendedName>
    <alternativeName>
        <fullName evidence="7">ManNAc-6-P epimerase</fullName>
    </alternativeName>
</protein>
<dbReference type="RefSeq" id="WP_207702800.1">
    <property type="nucleotide sequence ID" value="NZ_JAFREL020000001.1"/>
</dbReference>
<reference evidence="8 9" key="1">
    <citation type="submission" date="2024-02" db="EMBL/GenBank/DDBJ databases">
        <title>The Genome Sequence of Enterococcus sp. DIV0159.</title>
        <authorList>
            <person name="Earl A."/>
            <person name="Manson A."/>
            <person name="Gilmore M."/>
            <person name="Sanders J."/>
            <person name="Shea T."/>
            <person name="Howe W."/>
            <person name="Livny J."/>
            <person name="Cuomo C."/>
            <person name="Neafsey D."/>
            <person name="Birren B."/>
        </authorList>
    </citation>
    <scope>NUCLEOTIDE SEQUENCE [LARGE SCALE GENOMIC DNA]</scope>
    <source>
        <strain evidence="8 9">665A</strain>
    </source>
</reference>
<dbReference type="EC" id="5.1.3.9" evidence="7"/>
<dbReference type="Gene3D" id="3.20.20.70">
    <property type="entry name" value="Aldolase class I"/>
    <property type="match status" value="1"/>
</dbReference>
<comment type="catalytic activity">
    <reaction evidence="1 7">
        <text>an N-acyl-D-glucosamine 6-phosphate = an N-acyl-D-mannosamine 6-phosphate</text>
        <dbReference type="Rhea" id="RHEA:23932"/>
        <dbReference type="ChEBI" id="CHEBI:57599"/>
        <dbReference type="ChEBI" id="CHEBI:57666"/>
        <dbReference type="EC" id="5.1.3.9"/>
    </reaction>
</comment>
<keyword evidence="5 7" id="KW-0413">Isomerase</keyword>
<dbReference type="HAMAP" id="MF_01235">
    <property type="entry name" value="ManNAc6P_epimer"/>
    <property type="match status" value="1"/>
</dbReference>
<accession>A0ABV0EIT4</accession>
<evidence type="ECO:0000256" key="1">
    <source>
        <dbReference type="ARBA" id="ARBA00000056"/>
    </source>
</evidence>
<evidence type="ECO:0000256" key="7">
    <source>
        <dbReference type="HAMAP-Rule" id="MF_01235"/>
    </source>
</evidence>
<dbReference type="NCBIfam" id="NF002231">
    <property type="entry name" value="PRK01130.1"/>
    <property type="match status" value="1"/>
</dbReference>